<dbReference type="AlphaFoldDB" id="A0A1E5AR96"/>
<organism evidence="1 2">
    <name type="scientific">Aliivibrio fischeri</name>
    <name type="common">Vibrio fischeri</name>
    <dbReference type="NCBI Taxonomy" id="668"/>
    <lineage>
        <taxon>Bacteria</taxon>
        <taxon>Pseudomonadati</taxon>
        <taxon>Pseudomonadota</taxon>
        <taxon>Gammaproteobacteria</taxon>
        <taxon>Vibrionales</taxon>
        <taxon>Vibrionaceae</taxon>
        <taxon>Aliivibrio</taxon>
    </lineage>
</organism>
<protein>
    <submittedName>
        <fullName evidence="1">Uncharacterized protein</fullName>
    </submittedName>
</protein>
<dbReference type="EMBL" id="WOBN01000019">
    <property type="protein sequence ID" value="MUK49933.1"/>
    <property type="molecule type" value="Genomic_DNA"/>
</dbReference>
<evidence type="ECO:0000313" key="2">
    <source>
        <dbReference type="Proteomes" id="UP000448038"/>
    </source>
</evidence>
<name>A0A1E5AR96_ALIFS</name>
<dbReference type="RefSeq" id="WP_054776048.1">
    <property type="nucleotide sequence ID" value="NZ_BMPC01000044.1"/>
</dbReference>
<gene>
    <name evidence="1" type="ORF">GNP88_12215</name>
</gene>
<accession>A0A1E5AR96</accession>
<proteinExistence type="predicted"/>
<sequence length="124" mass="14198">MDSVTIALHQLNRAIDLYFNERDFICTITLSNSAQTILRKKLVSESQARACEDVIFNKSFTTFQQNSKTEPCVSLHSLETEHEWEEKATEVLMTCCENVMKLNLPRSIQVSAFVRAKSKMFVCS</sequence>
<evidence type="ECO:0000313" key="1">
    <source>
        <dbReference type="EMBL" id="MUK49933.1"/>
    </source>
</evidence>
<reference evidence="1 2" key="1">
    <citation type="submission" date="2019-11" db="EMBL/GenBank/DDBJ databases">
        <title>Using colonization assays and comparative genomics to discover symbiosis behaviors and factors in Vibrio fischeri.</title>
        <authorList>
            <person name="Bongrand C."/>
            <person name="Moriano-Gutierrez S."/>
            <person name="Arevalo P."/>
            <person name="Mcfall-Ngai M."/>
            <person name="Visick K."/>
            <person name="Polz M.F."/>
            <person name="Ruby E.G."/>
        </authorList>
    </citation>
    <scope>NUCLEOTIDE SEQUENCE [LARGE SCALE GENOMIC DNA]</scope>
    <source>
        <strain evidence="2">emors.4.1</strain>
    </source>
</reference>
<dbReference type="Proteomes" id="UP000448038">
    <property type="component" value="Unassembled WGS sequence"/>
</dbReference>
<comment type="caution">
    <text evidence="1">The sequence shown here is derived from an EMBL/GenBank/DDBJ whole genome shotgun (WGS) entry which is preliminary data.</text>
</comment>